<keyword evidence="9" id="KW-0862">Zinc</keyword>
<accession>A0A0C9RZ07</accession>
<dbReference type="InterPro" id="IPR057250">
    <property type="entry name" value="Znf_C2HC_NPR-type"/>
</dbReference>
<dbReference type="AlphaFoldDB" id="A0A0C9RZ07"/>
<dbReference type="GO" id="GO:0005737">
    <property type="term" value="C:cytoplasm"/>
    <property type="evidence" value="ECO:0007669"/>
    <property type="project" value="UniProtKB-SubCell"/>
</dbReference>
<evidence type="ECO:0000256" key="12">
    <source>
        <dbReference type="ARBA" id="ARBA00034306"/>
    </source>
</evidence>
<keyword evidence="6" id="KW-0863">Zinc-finger</keyword>
<dbReference type="GO" id="GO:2000022">
    <property type="term" value="P:regulation of jasmonic acid mediated signaling pathway"/>
    <property type="evidence" value="ECO:0007669"/>
    <property type="project" value="InterPro"/>
</dbReference>
<protein>
    <submittedName>
        <fullName evidence="18">TSA: Wollemia nobilis Ref_Wollemi_Transcript_1541_2401 transcribed RNA sequence</fullName>
    </submittedName>
</protein>
<dbReference type="InterPro" id="IPR044292">
    <property type="entry name" value="NPR"/>
</dbReference>
<evidence type="ECO:0000256" key="14">
    <source>
        <dbReference type="PROSITE-ProRule" id="PRU00023"/>
    </source>
</evidence>
<evidence type="ECO:0000256" key="15">
    <source>
        <dbReference type="SAM" id="MobiDB-lite"/>
    </source>
</evidence>
<name>A0A0C9RZ07_9CONI</name>
<dbReference type="SUPFAM" id="SSF54695">
    <property type="entry name" value="POZ domain"/>
    <property type="match status" value="1"/>
</dbReference>
<dbReference type="Gene3D" id="3.30.710.10">
    <property type="entry name" value="Potassium Channel Kv1.1, Chain A"/>
    <property type="match status" value="1"/>
</dbReference>
<dbReference type="GO" id="GO:0050832">
    <property type="term" value="P:defense response to fungus"/>
    <property type="evidence" value="ECO:0007669"/>
    <property type="project" value="UniProtKB-ARBA"/>
</dbReference>
<evidence type="ECO:0000256" key="11">
    <source>
        <dbReference type="ARBA" id="ARBA00023242"/>
    </source>
</evidence>
<dbReference type="PROSITE" id="PS50097">
    <property type="entry name" value="BTB"/>
    <property type="match status" value="1"/>
</dbReference>
<dbReference type="PROSITE" id="PS50088">
    <property type="entry name" value="ANK_REPEAT"/>
    <property type="match status" value="1"/>
</dbReference>
<evidence type="ECO:0000256" key="10">
    <source>
        <dbReference type="ARBA" id="ARBA00023043"/>
    </source>
</evidence>
<keyword evidence="11" id="KW-0539">Nucleus</keyword>
<dbReference type="CDD" id="cd18310">
    <property type="entry name" value="BTB_POZ_NPR_plant"/>
    <property type="match status" value="1"/>
</dbReference>
<evidence type="ECO:0000256" key="5">
    <source>
        <dbReference type="ARBA" id="ARBA00022737"/>
    </source>
</evidence>
<evidence type="ECO:0000256" key="1">
    <source>
        <dbReference type="ARBA" id="ARBA00004496"/>
    </source>
</evidence>
<dbReference type="GO" id="GO:0042742">
    <property type="term" value="P:defense response to bacterium"/>
    <property type="evidence" value="ECO:0007669"/>
    <property type="project" value="UniProtKB-ARBA"/>
</dbReference>
<dbReference type="PANTHER" id="PTHR46475">
    <property type="entry name" value="REGULATORY PROTEIN NPR3"/>
    <property type="match status" value="1"/>
</dbReference>
<keyword evidence="10 14" id="KW-0040">ANK repeat</keyword>
<dbReference type="FunFam" id="1.25.40.20:FF:000239">
    <property type="entry name" value="BTB/POZ domain and ankyrin repeat-containing protein NPR1"/>
    <property type="match status" value="1"/>
</dbReference>
<sequence length="583" mass="64452">MAAFNPSNYSSSSCLSNANGTCEGSSSATSPSEMCSPEVTALQILSNNIQTLLFSSEDDVFSDAQMRVDDHVVPLHRCILAVRSPFFRALFSAKPTLSGDSSSASTSDSKAKGRNIYDAKELLKDCKVGYEALMMVMGYLYSGKLAEPPAGQCTCVDPACSHDACRPAIDFALQLLYSSFVFQIPELVSLSLRHLLEIVESAYVEDVIPILAVANTCQTGSDPLLTKCIEIIARSNLDQTTFEKKLPPQVAVRLLERRSQLGLETPDTSFCHSKNVRRIQRALDSDDVELVRMLLSEGPVTLDDAYALHYAAAYCDSKITRELLELGNSDVNRRNIRGYSVLHIAAMRKEPTIIVALLTKGADPLDMTADGRNALQISRRLTRAIDYNSSTATGRESPKDRLCIEILEQAERKDPLLGDASHSLALAGDDLRMKLLYLENRVALAKLLFPLEAKLAMDIAHVDSTSEFTGSGTNVDLNETPIAINKEHLQRVMALSKTVELGKRFFPRCSEVLNKIMDDDMSEFTCLEKGTSEEQRVKRQRYDELKAVVTEAFTKDKEDLAKSSLSSSSSPFRDGHRHRRVKR</sequence>
<evidence type="ECO:0000256" key="2">
    <source>
        <dbReference type="ARBA" id="ARBA00004906"/>
    </source>
</evidence>
<comment type="similarity">
    <text evidence="13">Belongs to the plant 'ANKYRIN-BTB/POZ' family. 'NPR1-like' subfamily.</text>
</comment>
<evidence type="ECO:0000256" key="9">
    <source>
        <dbReference type="ARBA" id="ARBA00022833"/>
    </source>
</evidence>
<dbReference type="GO" id="GO:0016604">
    <property type="term" value="C:nuclear body"/>
    <property type="evidence" value="ECO:0007669"/>
    <property type="project" value="UniProtKB-SubCell"/>
</dbReference>
<feature type="region of interest" description="Disordered" evidence="15">
    <location>
        <begin position="557"/>
        <end position="583"/>
    </location>
</feature>
<comment type="pathway">
    <text evidence="2">Protein modification; protein ubiquitination.</text>
</comment>
<dbReference type="SMART" id="SM00248">
    <property type="entry name" value="ANK"/>
    <property type="match status" value="2"/>
</dbReference>
<dbReference type="PROSITE" id="PS52046">
    <property type="entry name" value="ZF_C2HC_NPR"/>
    <property type="match status" value="1"/>
</dbReference>
<dbReference type="SUPFAM" id="SSF48403">
    <property type="entry name" value="Ankyrin repeat"/>
    <property type="match status" value="1"/>
</dbReference>
<keyword evidence="8" id="KW-0611">Plant defense</keyword>
<dbReference type="Pfam" id="PF00651">
    <property type="entry name" value="BTB"/>
    <property type="match status" value="1"/>
</dbReference>
<dbReference type="Gene3D" id="1.25.40.20">
    <property type="entry name" value="Ankyrin repeat-containing domain"/>
    <property type="match status" value="1"/>
</dbReference>
<reference evidence="18" key="1">
    <citation type="submission" date="2015-02" db="EMBL/GenBank/DDBJ databases">
        <title>A transcriptome of Wollemia nobilis - a relic of Gondwana.</title>
        <authorList>
            <person name="Chia J.Y."/>
            <person name="Leong Y.S."/>
            <person name="Abdul Karim S."/>
            <person name="Wan Azmi N."/>
            <person name="Hercus R."/>
            <person name="Croft L."/>
        </authorList>
    </citation>
    <scope>NUCLEOTIDE SEQUENCE</scope>
    <source>
        <strain evidence="18">MaeBrown</strain>
        <tissue evidence="18">Leaf</tissue>
    </source>
</reference>
<feature type="repeat" description="ANK" evidence="14">
    <location>
        <begin position="337"/>
        <end position="363"/>
    </location>
</feature>
<dbReference type="PANTHER" id="PTHR46475:SF1">
    <property type="entry name" value="REGULATORY PROTEIN NPR2"/>
    <property type="match status" value="1"/>
</dbReference>
<evidence type="ECO:0000256" key="6">
    <source>
        <dbReference type="ARBA" id="ARBA00022771"/>
    </source>
</evidence>
<evidence type="ECO:0000313" key="18">
    <source>
        <dbReference type="EMBL" id="JAG89409.1"/>
    </source>
</evidence>
<evidence type="ECO:0000256" key="4">
    <source>
        <dbReference type="ARBA" id="ARBA00022723"/>
    </source>
</evidence>
<evidence type="ECO:0000256" key="13">
    <source>
        <dbReference type="ARBA" id="ARBA00044947"/>
    </source>
</evidence>
<keyword evidence="4" id="KW-0479">Metal-binding</keyword>
<dbReference type="InterPro" id="IPR021094">
    <property type="entry name" value="NPR1/NIM1-like_C"/>
</dbReference>
<evidence type="ECO:0000256" key="3">
    <source>
        <dbReference type="ARBA" id="ARBA00022490"/>
    </source>
</evidence>
<comment type="subcellular location">
    <subcellularLocation>
        <location evidence="1">Cytoplasm</location>
    </subcellularLocation>
    <subcellularLocation>
        <location evidence="12">Nucleus</location>
        <location evidence="12">Nuclear body</location>
    </subcellularLocation>
</comment>
<dbReference type="InterPro" id="IPR011333">
    <property type="entry name" value="SKP1/BTB/POZ_sf"/>
</dbReference>
<evidence type="ECO:0000259" key="17">
    <source>
        <dbReference type="PROSITE" id="PS52046"/>
    </source>
</evidence>
<evidence type="ECO:0000256" key="7">
    <source>
        <dbReference type="ARBA" id="ARBA00022786"/>
    </source>
</evidence>
<dbReference type="EMBL" id="GCHU01001526">
    <property type="protein sequence ID" value="JAG89409.1"/>
    <property type="molecule type" value="Transcribed_RNA"/>
</dbReference>
<proteinExistence type="inferred from homology"/>
<keyword evidence="5" id="KW-0677">Repeat</keyword>
<dbReference type="PROSITE" id="PS50297">
    <property type="entry name" value="ANK_REP_REGION"/>
    <property type="match status" value="1"/>
</dbReference>
<keyword evidence="3" id="KW-0963">Cytoplasm</keyword>
<dbReference type="InterPro" id="IPR036770">
    <property type="entry name" value="Ankyrin_rpt-contain_sf"/>
</dbReference>
<feature type="domain" description="C2HC NPR-type" evidence="17">
    <location>
        <begin position="152"/>
        <end position="166"/>
    </location>
</feature>
<dbReference type="InterPro" id="IPR002110">
    <property type="entry name" value="Ankyrin_rpt"/>
</dbReference>
<organism evidence="18">
    <name type="scientific">Wollemia nobilis</name>
    <dbReference type="NCBI Taxonomy" id="56998"/>
    <lineage>
        <taxon>Eukaryota</taxon>
        <taxon>Viridiplantae</taxon>
        <taxon>Streptophyta</taxon>
        <taxon>Embryophyta</taxon>
        <taxon>Tracheophyta</taxon>
        <taxon>Spermatophyta</taxon>
        <taxon>Pinopsida</taxon>
        <taxon>Pinidae</taxon>
        <taxon>Conifers II</taxon>
        <taxon>Araucariales</taxon>
        <taxon>Araucariaceae</taxon>
        <taxon>Wollemia</taxon>
    </lineage>
</organism>
<dbReference type="SMART" id="SM00225">
    <property type="entry name" value="BTB"/>
    <property type="match status" value="1"/>
</dbReference>
<evidence type="ECO:0000256" key="8">
    <source>
        <dbReference type="ARBA" id="ARBA00022821"/>
    </source>
</evidence>
<dbReference type="GO" id="GO:0008270">
    <property type="term" value="F:zinc ion binding"/>
    <property type="evidence" value="ECO:0007669"/>
    <property type="project" value="UniProtKB-KW"/>
</dbReference>
<dbReference type="GO" id="GO:2000031">
    <property type="term" value="P:regulation of salicylic acid mediated signaling pathway"/>
    <property type="evidence" value="ECO:0007669"/>
    <property type="project" value="InterPro"/>
</dbReference>
<feature type="domain" description="BTB" evidence="16">
    <location>
        <begin position="62"/>
        <end position="149"/>
    </location>
</feature>
<dbReference type="Pfam" id="PF12313">
    <property type="entry name" value="NPR1_like_C"/>
    <property type="match status" value="1"/>
</dbReference>
<dbReference type="GO" id="GO:0009862">
    <property type="term" value="P:systemic acquired resistance, salicylic acid mediated signaling pathway"/>
    <property type="evidence" value="ECO:0007669"/>
    <property type="project" value="InterPro"/>
</dbReference>
<keyword evidence="7" id="KW-0833">Ubl conjugation pathway</keyword>
<evidence type="ECO:0000259" key="16">
    <source>
        <dbReference type="PROSITE" id="PS50097"/>
    </source>
</evidence>
<dbReference type="InterPro" id="IPR000210">
    <property type="entry name" value="BTB/POZ_dom"/>
</dbReference>
<dbReference type="Pfam" id="PF12796">
    <property type="entry name" value="Ank_2"/>
    <property type="match status" value="1"/>
</dbReference>